<gene>
    <name evidence="5" type="ORF">PGLA_08975</name>
</gene>
<evidence type="ECO:0000313" key="6">
    <source>
        <dbReference type="Proteomes" id="UP000076967"/>
    </source>
</evidence>
<keyword evidence="3" id="KW-0479">Metal-binding</keyword>
<feature type="binding site" evidence="3">
    <location>
        <position position="99"/>
    </location>
    <ligand>
        <name>substrate</name>
    </ligand>
</feature>
<proteinExistence type="inferred from homology"/>
<feature type="binding site" evidence="3">
    <location>
        <position position="16"/>
    </location>
    <ligand>
        <name>a divalent metal cation</name>
        <dbReference type="ChEBI" id="CHEBI:60240"/>
    </ligand>
</feature>
<dbReference type="InterPro" id="IPR005511">
    <property type="entry name" value="SMP-30"/>
</dbReference>
<feature type="binding site" evidence="3">
    <location>
        <position position="147"/>
    </location>
    <ligand>
        <name>a divalent metal cation</name>
        <dbReference type="ChEBI" id="CHEBI:60240"/>
    </ligand>
</feature>
<dbReference type="Pfam" id="PF08450">
    <property type="entry name" value="SGL"/>
    <property type="match status" value="1"/>
</dbReference>
<dbReference type="SUPFAM" id="SSF63829">
    <property type="entry name" value="Calcium-dependent phosphotriesterase"/>
    <property type="match status" value="1"/>
</dbReference>
<dbReference type="Proteomes" id="UP000076967">
    <property type="component" value="Unassembled WGS sequence"/>
</dbReference>
<dbReference type="GO" id="GO:0005509">
    <property type="term" value="F:calcium ion binding"/>
    <property type="evidence" value="ECO:0007669"/>
    <property type="project" value="TreeGrafter"/>
</dbReference>
<dbReference type="OrthoDB" id="2633250at2"/>
<feature type="domain" description="SMP-30/Gluconolactonase/LRE-like region" evidence="4">
    <location>
        <begin position="14"/>
        <end position="256"/>
    </location>
</feature>
<protein>
    <submittedName>
        <fullName evidence="5">SMP-30/gluconolaconase/LRE domain protein</fullName>
    </submittedName>
</protein>
<evidence type="ECO:0000256" key="3">
    <source>
        <dbReference type="PIRSR" id="PIRSR605511-2"/>
    </source>
</evidence>
<dbReference type="PANTHER" id="PTHR10907">
    <property type="entry name" value="REGUCALCIN"/>
    <property type="match status" value="1"/>
</dbReference>
<organism evidence="5 6">
    <name type="scientific">Paenibacillus glacialis</name>
    <dbReference type="NCBI Taxonomy" id="494026"/>
    <lineage>
        <taxon>Bacteria</taxon>
        <taxon>Bacillati</taxon>
        <taxon>Bacillota</taxon>
        <taxon>Bacilli</taxon>
        <taxon>Bacillales</taxon>
        <taxon>Paenibacillaceae</taxon>
        <taxon>Paenibacillus</taxon>
    </lineage>
</organism>
<comment type="caution">
    <text evidence="5">The sequence shown here is derived from an EMBL/GenBank/DDBJ whole genome shotgun (WGS) entry which is preliminary data.</text>
</comment>
<feature type="binding site" evidence="3">
    <location>
        <position position="101"/>
    </location>
    <ligand>
        <name>substrate</name>
    </ligand>
</feature>
<feature type="active site" description="Proton donor/acceptor" evidence="2">
    <location>
        <position position="197"/>
    </location>
</feature>
<dbReference type="PRINTS" id="PR01790">
    <property type="entry name" value="SMP30FAMILY"/>
</dbReference>
<dbReference type="GO" id="GO:0019853">
    <property type="term" value="P:L-ascorbic acid biosynthetic process"/>
    <property type="evidence" value="ECO:0007669"/>
    <property type="project" value="TreeGrafter"/>
</dbReference>
<keyword evidence="3" id="KW-0862">Zinc</keyword>
<evidence type="ECO:0000256" key="1">
    <source>
        <dbReference type="ARBA" id="ARBA00008853"/>
    </source>
</evidence>
<feature type="binding site" evidence="3">
    <location>
        <position position="119"/>
    </location>
    <ligand>
        <name>substrate</name>
    </ligand>
</feature>
<reference evidence="5 6" key="1">
    <citation type="submission" date="2016-03" db="EMBL/GenBank/DDBJ databases">
        <title>Draft genome sequence of Paenibacillus glacialis DSM 22343.</title>
        <authorList>
            <person name="Shin S.-K."/>
            <person name="Yi H."/>
        </authorList>
    </citation>
    <scope>NUCLEOTIDE SEQUENCE [LARGE SCALE GENOMIC DNA]</scope>
    <source>
        <strain evidence="5 6">DSM 22343</strain>
    </source>
</reference>
<comment type="cofactor">
    <cofactor evidence="3">
        <name>Zn(2+)</name>
        <dbReference type="ChEBI" id="CHEBI:29105"/>
    </cofactor>
    <text evidence="3">Binds 1 divalent metal cation per subunit.</text>
</comment>
<dbReference type="STRING" id="494026.PGLA_08975"/>
<dbReference type="GO" id="GO:0004341">
    <property type="term" value="F:gluconolactonase activity"/>
    <property type="evidence" value="ECO:0007669"/>
    <property type="project" value="TreeGrafter"/>
</dbReference>
<evidence type="ECO:0000256" key="2">
    <source>
        <dbReference type="PIRSR" id="PIRSR605511-1"/>
    </source>
</evidence>
<sequence>MEALEVVVHANALLGEGPSWDAVGNRLLWVDIELHLLHIYYLDSGEDVTYEIGQSIGAVVPYHEDEVILVLYEGFHKYQLSTGTLTFIANPEQHLPNNRFNDGKCDPVGRLWAGTMSLEGQPNCGSLYCLDHDLSVRKVLDDVSISNGIGWSVDGSTMYYIDTPSRQVDAFDYDQDMGTISNRRMAFKMPDDAGYPDGMTVDAEGMLWIAEWNGGRVARWNPLTGHLLDRISVPSGHVTSCVFGGRELDYLYITTACTGMKDELLQAQPLSGNLFRVKTGVKGQSTVPFQSVVK</sequence>
<dbReference type="RefSeq" id="WP_068531753.1">
    <property type="nucleotide sequence ID" value="NZ_LVJH01000015.1"/>
</dbReference>
<name>A0A168LGN9_9BACL</name>
<dbReference type="InterPro" id="IPR013658">
    <property type="entry name" value="SGL"/>
</dbReference>
<accession>A0A168LGN9</accession>
<comment type="similarity">
    <text evidence="1">Belongs to the SMP-30/CGR1 family.</text>
</comment>
<evidence type="ECO:0000313" key="5">
    <source>
        <dbReference type="EMBL" id="OAB43369.1"/>
    </source>
</evidence>
<dbReference type="AlphaFoldDB" id="A0A168LGN9"/>
<dbReference type="EMBL" id="LVJH01000015">
    <property type="protein sequence ID" value="OAB43369.1"/>
    <property type="molecule type" value="Genomic_DNA"/>
</dbReference>
<evidence type="ECO:0000259" key="4">
    <source>
        <dbReference type="Pfam" id="PF08450"/>
    </source>
</evidence>
<dbReference type="Gene3D" id="2.120.10.30">
    <property type="entry name" value="TolB, C-terminal domain"/>
    <property type="match status" value="1"/>
</dbReference>
<keyword evidence="6" id="KW-1185">Reference proteome</keyword>
<dbReference type="PANTHER" id="PTHR10907:SF47">
    <property type="entry name" value="REGUCALCIN"/>
    <property type="match status" value="1"/>
</dbReference>
<feature type="binding site" evidence="3">
    <location>
        <position position="197"/>
    </location>
    <ligand>
        <name>a divalent metal cation</name>
        <dbReference type="ChEBI" id="CHEBI:60240"/>
    </ligand>
</feature>
<dbReference type="InterPro" id="IPR011042">
    <property type="entry name" value="6-blade_b-propeller_TolB-like"/>
</dbReference>